<proteinExistence type="predicted"/>
<dbReference type="AlphaFoldDB" id="A0ABD0LSY3"/>
<dbReference type="Gene3D" id="3.40.50.300">
    <property type="entry name" value="P-loop containing nucleotide triphosphate hydrolases"/>
    <property type="match status" value="1"/>
</dbReference>
<accession>A0ABD0LSY3</accession>
<dbReference type="Proteomes" id="UP001519460">
    <property type="component" value="Unassembled WGS sequence"/>
</dbReference>
<dbReference type="SUPFAM" id="SSF52540">
    <property type="entry name" value="P-loop containing nucleoside triphosphate hydrolases"/>
    <property type="match status" value="2"/>
</dbReference>
<sequence length="154" mass="17217">MADGNSSYFWGTNPTPRTGQGIDKRRGPFWDEKKGMQESKCWEAVDEIKKHVGIDDYMRRPLRIAIIGLQGAGKSSFLNSVAAALSRDKWREHAAVGLRKGAQPITVFTKSYKKCGCAEKYPRVLLPTLIDVAGATDADTMEEPLRQLFYGHIK</sequence>
<dbReference type="EMBL" id="JACVVK020000025">
    <property type="protein sequence ID" value="KAK7502630.1"/>
    <property type="molecule type" value="Genomic_DNA"/>
</dbReference>
<keyword evidence="3" id="KW-1185">Reference proteome</keyword>
<evidence type="ECO:0000313" key="3">
    <source>
        <dbReference type="Proteomes" id="UP001519460"/>
    </source>
</evidence>
<evidence type="ECO:0000256" key="1">
    <source>
        <dbReference type="SAM" id="MobiDB-lite"/>
    </source>
</evidence>
<dbReference type="InterPro" id="IPR027417">
    <property type="entry name" value="P-loop_NTPase"/>
</dbReference>
<evidence type="ECO:0000313" key="2">
    <source>
        <dbReference type="EMBL" id="KAK7502630.1"/>
    </source>
</evidence>
<gene>
    <name evidence="2" type="ORF">BaRGS_00006205</name>
</gene>
<name>A0ABD0LSY3_9CAEN</name>
<feature type="non-terminal residue" evidence="2">
    <location>
        <position position="154"/>
    </location>
</feature>
<reference evidence="2 3" key="1">
    <citation type="journal article" date="2023" name="Sci. Data">
        <title>Genome assembly of the Korean intertidal mud-creeper Batillaria attramentaria.</title>
        <authorList>
            <person name="Patra A.K."/>
            <person name="Ho P.T."/>
            <person name="Jun S."/>
            <person name="Lee S.J."/>
            <person name="Kim Y."/>
            <person name="Won Y.J."/>
        </authorList>
    </citation>
    <scope>NUCLEOTIDE SEQUENCE [LARGE SCALE GENOMIC DNA]</scope>
    <source>
        <strain evidence="2">Wonlab-2016</strain>
    </source>
</reference>
<organism evidence="2 3">
    <name type="scientific">Batillaria attramentaria</name>
    <dbReference type="NCBI Taxonomy" id="370345"/>
    <lineage>
        <taxon>Eukaryota</taxon>
        <taxon>Metazoa</taxon>
        <taxon>Spiralia</taxon>
        <taxon>Lophotrochozoa</taxon>
        <taxon>Mollusca</taxon>
        <taxon>Gastropoda</taxon>
        <taxon>Caenogastropoda</taxon>
        <taxon>Sorbeoconcha</taxon>
        <taxon>Cerithioidea</taxon>
        <taxon>Batillariidae</taxon>
        <taxon>Batillaria</taxon>
    </lineage>
</organism>
<protein>
    <submittedName>
        <fullName evidence="2">Uncharacterized protein</fullName>
    </submittedName>
</protein>
<feature type="compositionally biased region" description="Polar residues" evidence="1">
    <location>
        <begin position="1"/>
        <end position="18"/>
    </location>
</feature>
<comment type="caution">
    <text evidence="2">The sequence shown here is derived from an EMBL/GenBank/DDBJ whole genome shotgun (WGS) entry which is preliminary data.</text>
</comment>
<feature type="region of interest" description="Disordered" evidence="1">
    <location>
        <begin position="1"/>
        <end position="24"/>
    </location>
</feature>